<sequence length="1910" mass="198335">MATVRSLGFSIFTRYDGSGIRDAARDIREFDGSIRSSTNSLNSWSGRIILATKAAAVFAPALVPIAANLAAIGAAGAAMGASVGTGLAAYGAAMKGAITETLAAKDNISKLRSELDKQKAVLAGLTPGTEAYRKQLKEIAATQKELDASLRALSPTQRSFITATDQMSAAWKKLIDQTKDKTLATATNVVRGLTAGIGLLKPIIDALHPTILKVSKDFETWMKGDSAKKYADLIKTSAVPALQNLVAAGKDVINVLGDAFRAFLPNGVALTESLKNGAAALKAWSDGGGFQRFLAYVRENGPQVREFFRVLGDALRVIGQALKELGPFSLGLVTAILQLVAALPPSWIELIVKGFVAWKVAMAAFTVAKLIAGLVTLVPLVWAFTAALLANPITWVVLAIVALGAALFMLVKHWDTVKAALGTAWNATWNAMKTAAETVWNALQTAWQAVCSAFSTAWQTVSGALSTAWNTVWNAIKTAAETVWNAIKTAWNAVCTAFATAWTAVSTALTTAWNTVWNGLKTAAEAVWNAIKTAWNAVCTAFSTAWTAVGGALSTAWNTVWNAIKTAAETVWNALKTAWNAFIQGLQTIWTTVSTALSTAWNTVWNALKTAAETVWNALKTAWQAVLTAIQTAWTTVSTALKTAWDTVWNALKTAAETVWNALKTAWQAFLTAVQTIWTTVSTALKTAWDTVWNAIKTAAETVWNALKTAWEAFLNAIKTAWDTVSEALKSVWQTVWNWIKETAATIWESVKSAWEALLNAVKTAWDTFSNTLKTAWEETWNTVRDIARKIWNAIADIIGKAVNGVIKIINGLIKGFNNITGFLSLDVKIGEIGEVSVPTFAKGGTVNLRNGGTLSGYAPGRDTVPAVLSKGEGVLTPEAVRGLGGPGFVNSANRKFAGHRGAGRGAGNFDAFGNQLFAVGGMTAAALSRAGVSLGMVTQGEHSNGSLSAGTHLGGGAVDIASTSPAVLQRLIAAGFAAWIRGPAEGMSPHIHAVLMNHPELSPQAAAQVASFRAGGSGLGVGGGGGGGIDVMGMLAPHIGKILLNVYRGLSPLAGIAGAIANLFGGGGGAAGEVDNGLSSSSQADRRRELMDRIERNPNDRQAIEELSKLTDTGMNREAIAVQPAPYTGRPSVAVGGARNTAGISSGAGAGALGIAGMLAQFVLPAIKKEHIATALTDPIKEFGSFDIGGGMGKIAAGFGKKITDDVIPDFILKKAAAATPPTLPGAGGGGGNVQQWSTLAAQALQRAGLSPSQLGAFLALMQAESGGNPASINVTDSNAMKGQPSQGLMQVIPSTFAAYRDPSLPNNILDPLANMTAAARYIKARYGGQVPGSPYADGTTSATTGLHLVGEEGPELITSPGYANFAGGETVYDATDTAAILDNMAPPLVTPEVPASGMPEAAAMQSPLLEQMTAFSGAPQVEGWFGPIIAAAQHMLTTVQTAWTGTVGAGSAAQPVITATTTAVGHEVGVQIPMNLEAMATSATANWTAMTATSQAQWAAQLATVYTPAETHMGTTMPAMSLAMQTAHDLAWTTMNATSLAQWTIMRDTTYAEAELHMGTTMPQMSVTMQTAHDLAWTTMQATSLAQWTLIRDGQLIPFEEHMQTTMPAAAQTMSEQVSAAFTEMVATIIEQLDAAIAKIEEFIAATEAAIAAAQALAAAQAAAAAGGGGGPGSGSVAMGGSLMEALQRAGVDTGSIIQGEYSDGALSAGTHSGAGVVDLPYSEATLQALLANGFAAWARVGGSWAGNEHIHAVQIGNPGLSPQAAWQVQDFLAGGSGLGIPGNLAVGTNSAARGWTWVGEEGPELMRMRGGEQVMPHRASLAYAASVKSWAGGAFSTGSGAARGFRMSFGDIGGSIRGARGEGQAVNVEFNFNGPVSNGDDVRRAVDESIPKLRSAIQAGSGRRIGG</sequence>
<dbReference type="Pfam" id="PF01464">
    <property type="entry name" value="SLT"/>
    <property type="match status" value="1"/>
</dbReference>
<name>A0ABQ3PJR3_9ACTN</name>
<dbReference type="Gene3D" id="1.20.120.20">
    <property type="entry name" value="Apolipoprotein"/>
    <property type="match status" value="3"/>
</dbReference>
<dbReference type="PANTHER" id="PTHR47372">
    <property type="entry name" value="DAUER UP-REGULATED-RELATED"/>
    <property type="match status" value="1"/>
</dbReference>
<reference evidence="3" key="1">
    <citation type="submission" date="2024-05" db="EMBL/GenBank/DDBJ databases">
        <title>Whole genome shotgun sequence of Streptomyces hydrogenans NBRC 13475.</title>
        <authorList>
            <person name="Komaki H."/>
            <person name="Tamura T."/>
        </authorList>
    </citation>
    <scope>NUCLEOTIDE SEQUENCE</scope>
    <source>
        <strain evidence="3">NBRC 13475</strain>
    </source>
</reference>
<dbReference type="CDD" id="cd13402">
    <property type="entry name" value="LT_TF-like"/>
    <property type="match status" value="1"/>
</dbReference>
<dbReference type="Proteomes" id="UP001052739">
    <property type="component" value="Unassembled WGS sequence"/>
</dbReference>
<keyword evidence="4" id="KW-1185">Reference proteome</keyword>
<dbReference type="InterPro" id="IPR008258">
    <property type="entry name" value="Transglycosylase_SLT_dom_1"/>
</dbReference>
<dbReference type="InterPro" id="IPR016024">
    <property type="entry name" value="ARM-type_fold"/>
</dbReference>
<feature type="transmembrane region" description="Helical" evidence="1">
    <location>
        <begin position="393"/>
        <end position="411"/>
    </location>
</feature>
<feature type="transmembrane region" description="Helical" evidence="1">
    <location>
        <begin position="325"/>
        <end position="348"/>
    </location>
</feature>
<keyword evidence="1" id="KW-1133">Transmembrane helix</keyword>
<evidence type="ECO:0000313" key="4">
    <source>
        <dbReference type="Proteomes" id="UP001052739"/>
    </source>
</evidence>
<proteinExistence type="predicted"/>
<dbReference type="RefSeq" id="WP_190222717.1">
    <property type="nucleotide sequence ID" value="NZ_BNBS01000020.1"/>
</dbReference>
<gene>
    <name evidence="3" type="ORF">Shyd_66360</name>
</gene>
<dbReference type="Gene3D" id="1.10.530.10">
    <property type="match status" value="1"/>
</dbReference>
<evidence type="ECO:0000313" key="3">
    <source>
        <dbReference type="EMBL" id="GHI25265.1"/>
    </source>
</evidence>
<comment type="caution">
    <text evidence="3">The sequence shown here is derived from an EMBL/GenBank/DDBJ whole genome shotgun (WGS) entry which is preliminary data.</text>
</comment>
<organism evidence="3 4">
    <name type="scientific">Streptomyces hydrogenans</name>
    <dbReference type="NCBI Taxonomy" id="1873719"/>
    <lineage>
        <taxon>Bacteria</taxon>
        <taxon>Bacillati</taxon>
        <taxon>Actinomycetota</taxon>
        <taxon>Actinomycetes</taxon>
        <taxon>Kitasatosporales</taxon>
        <taxon>Streptomycetaceae</taxon>
        <taxon>Streptomyces</taxon>
    </lineage>
</organism>
<keyword evidence="1" id="KW-0472">Membrane</keyword>
<keyword evidence="1" id="KW-0812">Transmembrane</keyword>
<dbReference type="EMBL" id="BNDW01000068">
    <property type="protein sequence ID" value="GHI25265.1"/>
    <property type="molecule type" value="Genomic_DNA"/>
</dbReference>
<accession>A0ABQ3PJR3</accession>
<feature type="transmembrane region" description="Helical" evidence="1">
    <location>
        <begin position="360"/>
        <end position="381"/>
    </location>
</feature>
<evidence type="ECO:0000259" key="2">
    <source>
        <dbReference type="Pfam" id="PF01464"/>
    </source>
</evidence>
<protein>
    <recommendedName>
        <fullName evidence="2">Transglycosylase SLT domain-containing protein</fullName>
    </recommendedName>
</protein>
<evidence type="ECO:0000256" key="1">
    <source>
        <dbReference type="SAM" id="Phobius"/>
    </source>
</evidence>
<dbReference type="PANTHER" id="PTHR47372:SF11">
    <property type="entry name" value="RE19971P"/>
    <property type="match status" value="1"/>
</dbReference>
<feature type="domain" description="Transglycosylase SLT" evidence="2">
    <location>
        <begin position="1258"/>
        <end position="1329"/>
    </location>
</feature>
<dbReference type="SUPFAM" id="SSF53955">
    <property type="entry name" value="Lysozyme-like"/>
    <property type="match status" value="1"/>
</dbReference>
<dbReference type="InterPro" id="IPR023346">
    <property type="entry name" value="Lysozyme-like_dom_sf"/>
</dbReference>
<dbReference type="SUPFAM" id="SSF48371">
    <property type="entry name" value="ARM repeat"/>
    <property type="match status" value="1"/>
</dbReference>